<evidence type="ECO:0000256" key="3">
    <source>
        <dbReference type="ARBA" id="ARBA00022840"/>
    </source>
</evidence>
<feature type="region of interest" description="Disordered" evidence="4">
    <location>
        <begin position="423"/>
        <end position="442"/>
    </location>
</feature>
<dbReference type="InterPro" id="IPR027417">
    <property type="entry name" value="P-loop_NTPase"/>
</dbReference>
<feature type="compositionally biased region" description="Polar residues" evidence="4">
    <location>
        <begin position="30"/>
        <end position="50"/>
    </location>
</feature>
<feature type="domain" description="AAA+ ATPase" evidence="5">
    <location>
        <begin position="549"/>
        <end position="686"/>
    </location>
</feature>
<dbReference type="InterPro" id="IPR003959">
    <property type="entry name" value="ATPase_AAA_core"/>
</dbReference>
<feature type="compositionally biased region" description="Polar residues" evidence="4">
    <location>
        <begin position="57"/>
        <end position="72"/>
    </location>
</feature>
<feature type="region of interest" description="Disordered" evidence="4">
    <location>
        <begin position="1"/>
        <end position="107"/>
    </location>
</feature>
<evidence type="ECO:0000256" key="1">
    <source>
        <dbReference type="ARBA" id="ARBA00006914"/>
    </source>
</evidence>
<dbReference type="PANTHER" id="PTHR23077">
    <property type="entry name" value="AAA-FAMILY ATPASE"/>
    <property type="match status" value="1"/>
</dbReference>
<reference evidence="6 7" key="1">
    <citation type="journal article" date="2024" name="Insects">
        <title>An Improved Chromosome-Level Genome Assembly of the Firefly Pyrocoelia pectoralis.</title>
        <authorList>
            <person name="Fu X."/>
            <person name="Meyer-Rochow V.B."/>
            <person name="Ballantyne L."/>
            <person name="Zhu X."/>
        </authorList>
    </citation>
    <scope>NUCLEOTIDE SEQUENCE [LARGE SCALE GENOMIC DNA]</scope>
    <source>
        <strain evidence="6">XCY_ONT2</strain>
    </source>
</reference>
<evidence type="ECO:0000256" key="4">
    <source>
        <dbReference type="SAM" id="MobiDB-lite"/>
    </source>
</evidence>
<dbReference type="GO" id="GO:0016887">
    <property type="term" value="F:ATP hydrolysis activity"/>
    <property type="evidence" value="ECO:0007669"/>
    <property type="project" value="InterPro"/>
</dbReference>
<comment type="caution">
    <text evidence="6">The sequence shown here is derived from an EMBL/GenBank/DDBJ whole genome shotgun (WGS) entry which is preliminary data.</text>
</comment>
<dbReference type="FunFam" id="3.40.50.300:FF:000149">
    <property type="entry name" value="Nuclear valosin-containing protein-like"/>
    <property type="match status" value="1"/>
</dbReference>
<comment type="similarity">
    <text evidence="1">Belongs to the AAA ATPase family.</text>
</comment>
<feature type="domain" description="AAA+ ATPase" evidence="5">
    <location>
        <begin position="163"/>
        <end position="302"/>
    </location>
</feature>
<dbReference type="InterPro" id="IPR050168">
    <property type="entry name" value="AAA_ATPase_domain"/>
</dbReference>
<feature type="compositionally biased region" description="Acidic residues" evidence="4">
    <location>
        <begin position="11"/>
        <end position="25"/>
    </location>
</feature>
<keyword evidence="7" id="KW-1185">Reference proteome</keyword>
<dbReference type="GO" id="GO:0042254">
    <property type="term" value="P:ribosome biogenesis"/>
    <property type="evidence" value="ECO:0007669"/>
    <property type="project" value="TreeGrafter"/>
</dbReference>
<dbReference type="SMART" id="SM00382">
    <property type="entry name" value="AAA"/>
    <property type="match status" value="2"/>
</dbReference>
<gene>
    <name evidence="6" type="ORF">RI129_008610</name>
</gene>
<feature type="compositionally biased region" description="Basic and acidic residues" evidence="4">
    <location>
        <begin position="423"/>
        <end position="432"/>
    </location>
</feature>
<dbReference type="Proteomes" id="UP001329430">
    <property type="component" value="Chromosome 6"/>
</dbReference>
<dbReference type="GO" id="GO:0003723">
    <property type="term" value="F:RNA binding"/>
    <property type="evidence" value="ECO:0007669"/>
    <property type="project" value="TreeGrafter"/>
</dbReference>
<dbReference type="CDD" id="cd19511">
    <property type="entry name" value="RecA-like_CDC48_r2-like"/>
    <property type="match status" value="1"/>
</dbReference>
<dbReference type="Pfam" id="PF00004">
    <property type="entry name" value="AAA"/>
    <property type="match status" value="2"/>
</dbReference>
<dbReference type="Gene3D" id="3.40.50.300">
    <property type="entry name" value="P-loop containing nucleotide triphosphate hydrolases"/>
    <property type="match status" value="2"/>
</dbReference>
<dbReference type="Pfam" id="PF17862">
    <property type="entry name" value="AAA_lid_3"/>
    <property type="match status" value="2"/>
</dbReference>
<dbReference type="AlphaFoldDB" id="A0AAN7ZKA6"/>
<proteinExistence type="inferred from homology"/>
<evidence type="ECO:0000313" key="7">
    <source>
        <dbReference type="Proteomes" id="UP001329430"/>
    </source>
</evidence>
<dbReference type="InterPro" id="IPR003960">
    <property type="entry name" value="ATPase_AAA_CS"/>
</dbReference>
<dbReference type="GO" id="GO:0005634">
    <property type="term" value="C:nucleus"/>
    <property type="evidence" value="ECO:0007669"/>
    <property type="project" value="TreeGrafter"/>
</dbReference>
<name>A0AAN7ZKA6_9COLE</name>
<dbReference type="GO" id="GO:1990275">
    <property type="term" value="F:preribosome binding"/>
    <property type="evidence" value="ECO:0007669"/>
    <property type="project" value="TreeGrafter"/>
</dbReference>
<organism evidence="6 7">
    <name type="scientific">Pyrocoelia pectoralis</name>
    <dbReference type="NCBI Taxonomy" id="417401"/>
    <lineage>
        <taxon>Eukaryota</taxon>
        <taxon>Metazoa</taxon>
        <taxon>Ecdysozoa</taxon>
        <taxon>Arthropoda</taxon>
        <taxon>Hexapoda</taxon>
        <taxon>Insecta</taxon>
        <taxon>Pterygota</taxon>
        <taxon>Neoptera</taxon>
        <taxon>Endopterygota</taxon>
        <taxon>Coleoptera</taxon>
        <taxon>Polyphaga</taxon>
        <taxon>Elateriformia</taxon>
        <taxon>Elateroidea</taxon>
        <taxon>Lampyridae</taxon>
        <taxon>Lampyrinae</taxon>
        <taxon>Pyrocoelia</taxon>
    </lineage>
</organism>
<keyword evidence="3" id="KW-0067">ATP-binding</keyword>
<dbReference type="FunFam" id="1.10.8.60:FF:000112">
    <property type="entry name" value="Smallminded, isoform A"/>
    <property type="match status" value="1"/>
</dbReference>
<evidence type="ECO:0000313" key="6">
    <source>
        <dbReference type="EMBL" id="KAK5642443.1"/>
    </source>
</evidence>
<accession>A0AAN7ZKA6</accession>
<dbReference type="InterPro" id="IPR003593">
    <property type="entry name" value="AAA+_ATPase"/>
</dbReference>
<protein>
    <recommendedName>
        <fullName evidence="5">AAA+ ATPase domain-containing protein</fullName>
    </recommendedName>
</protein>
<dbReference type="SUPFAM" id="SSF52540">
    <property type="entry name" value="P-loop containing nucleoside triphosphate hydrolases"/>
    <property type="match status" value="2"/>
</dbReference>
<keyword evidence="2" id="KW-0547">Nucleotide-binding</keyword>
<dbReference type="PROSITE" id="PS00674">
    <property type="entry name" value="AAA"/>
    <property type="match status" value="2"/>
</dbReference>
<evidence type="ECO:0000259" key="5">
    <source>
        <dbReference type="SMART" id="SM00382"/>
    </source>
</evidence>
<sequence length="802" mass="87996">MYSQQTRKPLEDDELIDISSDDSNDDNGTVPPSNANAKPANGASTSQKPKQNLYPVSVTTTKKNINPISTLNRAAIEPVTTNTEQENDRDKEKERGKKRKGDFKENVAPVQPIPKKRKPISTLQESAVTFKDIGGLDKVLEHVCKLLVHVRHPEVYKQIGITPPRGFLLHGPPGCGKTLLAHTIAGELGIPLLKIAGPELIGGVSGESEERIRNLFDQAANSTPCVLFIDEVDAIIPNRQNAQKEMERRIVAQFLSCLDDLNQNENCDQVLVIGATNRPDSIDPALRRAGRFDREVSLGIPDLSARIQILKVVTSKLKLEEGFDYANVGKYTPGFVGADLMALVREAAMAAVNRVFNNIKEKRELERALVLQKATQLQNLMKKQNSETTKAEADSSKPIVVTNEDEISDSLGSGDNTIVVIDDDPKSDKADSESTSITPNLNDEDTEKLQKALHLLHPAESMLDGLISWLHDDAPLTKDQLSQLHITMDDFAAALKVVQPSSKREGFATVPDVTWNDIGSLRNVREELQMAILAPVQHAEQFNALGMTTPTGVLLCGPPGCGKTLLAKAIANEAGINFISVKGPELLNMYVGESEKAVRVCFERARNSAPCVIFFDELDSLCPKRSETGEGGVTMRLVNQMLTEMDGIESRNGVYLLAATNRPDIIDPAVLRPGRLDKIIYVGLPSPEDRVDILRTITKNGTKPQLSPDVDLEVIGKSEQCDGYTGADLSALVREAGIQALKEYMLQPDQKQCPLVTTIHFKLAVTKIRPSITEKDQKHYDKLKKIYSVSGADGDVEEMEYS</sequence>
<dbReference type="GO" id="GO:0005524">
    <property type="term" value="F:ATP binding"/>
    <property type="evidence" value="ECO:0007669"/>
    <property type="project" value="UniProtKB-KW"/>
</dbReference>
<dbReference type="PANTHER" id="PTHR23077:SF171">
    <property type="entry name" value="NUCLEAR VALOSIN-CONTAINING PROTEIN-LIKE"/>
    <property type="match status" value="1"/>
</dbReference>
<dbReference type="Gene3D" id="1.10.8.60">
    <property type="match status" value="2"/>
</dbReference>
<feature type="compositionally biased region" description="Basic and acidic residues" evidence="4">
    <location>
        <begin position="86"/>
        <end position="95"/>
    </location>
</feature>
<dbReference type="EMBL" id="JAVRBK010000006">
    <property type="protein sequence ID" value="KAK5642443.1"/>
    <property type="molecule type" value="Genomic_DNA"/>
</dbReference>
<dbReference type="InterPro" id="IPR041569">
    <property type="entry name" value="AAA_lid_3"/>
</dbReference>
<dbReference type="FunFam" id="3.40.50.300:FF:000600">
    <property type="entry name" value="Nuclear valosin-containing protein-like"/>
    <property type="match status" value="1"/>
</dbReference>
<evidence type="ECO:0000256" key="2">
    <source>
        <dbReference type="ARBA" id="ARBA00022741"/>
    </source>
</evidence>